<dbReference type="Proteomes" id="UP000296049">
    <property type="component" value="Unassembled WGS sequence"/>
</dbReference>
<feature type="compositionally biased region" description="Polar residues" evidence="1">
    <location>
        <begin position="646"/>
        <end position="655"/>
    </location>
</feature>
<organism evidence="2 3">
    <name type="scientific">Anas platyrhynchos</name>
    <name type="common">Mallard</name>
    <name type="synonym">Anas boschas</name>
    <dbReference type="NCBI Taxonomy" id="8839"/>
    <lineage>
        <taxon>Eukaryota</taxon>
        <taxon>Metazoa</taxon>
        <taxon>Chordata</taxon>
        <taxon>Craniata</taxon>
        <taxon>Vertebrata</taxon>
        <taxon>Euteleostomi</taxon>
        <taxon>Archelosauria</taxon>
        <taxon>Archosauria</taxon>
        <taxon>Dinosauria</taxon>
        <taxon>Saurischia</taxon>
        <taxon>Theropoda</taxon>
        <taxon>Coelurosauria</taxon>
        <taxon>Aves</taxon>
        <taxon>Neognathae</taxon>
        <taxon>Galloanserae</taxon>
        <taxon>Anseriformes</taxon>
        <taxon>Anatidae</taxon>
        <taxon>Anatinae</taxon>
        <taxon>Anas</taxon>
    </lineage>
</organism>
<feature type="region of interest" description="Disordered" evidence="1">
    <location>
        <begin position="1"/>
        <end position="79"/>
    </location>
</feature>
<gene>
    <name evidence="2" type="ORF">Anapl_12217</name>
</gene>
<feature type="region of interest" description="Disordered" evidence="1">
    <location>
        <begin position="836"/>
        <end position="855"/>
    </location>
</feature>
<feature type="region of interest" description="Disordered" evidence="1">
    <location>
        <begin position="923"/>
        <end position="982"/>
    </location>
</feature>
<feature type="region of interest" description="Disordered" evidence="1">
    <location>
        <begin position="1247"/>
        <end position="1266"/>
    </location>
</feature>
<sequence length="1634" mass="175168">MHTHAGLARLALALGGPRGEEQRRAEERRGDKRQAGSHGSCPGFPASACAAGGACQRGQDKSHQGCRPEPMSLALPASRREGLHTKVRCKGTALGKNALLLAVWGTLRGPEHSPKADSNHNPQAPGLVDVGPPPHSAEPHEMATLVVQEEPAARHTGSGQLSAREQGRVLAPSYAPASLPAPAPAAFLGAADFQQQLCRVCDQWGCPAQPQAATPSCTPHTAGTVLTAQPGTRSFCLLSALSSHITHGSRDWQPGRNSSQEATPGNAESRSGKETQKGRSWLQRALRGQCYGFQSAEEMLILAPLPPRVTEAEAVSQGQACATQTCCRTHPESLAQAASQRRENLPVSRTSALEVGARPHTAPPHHTPIRGARSRCSPGSAQGLAGTGRARPRGAQHCEASEEQQRKSPLQAEPPCCGTHTIHAREKPASRRQLCWGLGALGVAAGRSRELPLWLPLTGAEIRPWSRLAALVAPAPERMSGPLSIMRRSCQAPQGQPEGISREGSPSWGSTARRAGIRQGTNIAGKSITQAGMLLVHPRIPRTRREAQTQHLRPTESRAALLGLTAPCQSPAPERTEAGSQLHERREAVPPLGRAVSAADWQSRQGTHQALLPFSTKPPESHSEAAERSFLGEQLSSVGKDKTPGHSMSTAGSSSALLLHHARARRPVSGRKEENRTVSCHPHSDTAGSASSPGSHPVQEGQEGKGKAFAGSQEGLNSLYSAMVGGNLSPGRSLDTTWDEAKRKANSSSELIPLQCCLPSHREFPLQPRSHRDTALFLFSQPQSATAQHLFVGAGASRQLGLRGSGWTPPQAWRASAPRLLFLEHMVPRCRRSCAWQGSPSSRGGAGLASPDTGAVQGLQAPTVQEKIPAVSGEQTSGQDEEGPFTMTGPSSSPGAALIHGISSWASSPTVFGLCAAISSFQNDKTPHSHPQLPARSHPVPQPSTSYTPAPSSRAARCQAAPNPGKRGEMPGPHRERSSGEEGLGAGVLWDVRSYPLHAKSPPLSREHRALPRHSVSRLQCSKSDGSCGRSSKHRSTSELETDEGQQDSHFTPSSGTSRNQAARRHPQDRSLATAALGSSSQRDCLVASFKKHTDHRWISVSALEALSFPQCLKQVCPAEGGSEVLSAPSRTPRLPLGWQPQCGRGRFVSQYPCCKPRAVRAQTSSSPCMRTHKTLVLNVCHSSDRPKAALGRTCCCHKVMEVQRRETQRARYVMRTAMDHVAVISRISYKQIKSWHSEPFAGFSSSHNIPGAERPEKGPAKPSGILGSEAPGKGCAFILPPATLESSPGTHTSAGCRDLLLPVSFPLLQYSAAPRVQDQADILSTKQLYMNNSTSESRHALNSDSEISYTFVLVGFWGDTHSTYREPAQYSCYSKQLLRCTSLRLFAQPPLMSFPYPGRAGTGGVQPGKNVNYQYCKSPFLDLIRGPQRMKGNCKPGTRCVNSSAAACSWEMARAPATQQLRSATAVGGEQRQPAHRGRACKTPGHFTPLNSQCRDSGELQTTQKTQPGDNVGRTGRQQLPSFLTSASTPVLPQALTAVSKPSCAEKQHKLRLREKSWSISEDQTRTTATHWANVPKMALPNSHKGSTILDSHVLFSVQAQAQESRAFPTSQDYDKNYFKENTEVKDKNAAAI</sequence>
<feature type="compositionally biased region" description="Polar residues" evidence="1">
    <location>
        <begin position="1490"/>
        <end position="1510"/>
    </location>
</feature>
<feature type="compositionally biased region" description="Low complexity" evidence="1">
    <location>
        <begin position="40"/>
        <end position="54"/>
    </location>
</feature>
<feature type="region of interest" description="Disordered" evidence="1">
    <location>
        <begin position="356"/>
        <end position="414"/>
    </location>
</feature>
<protein>
    <submittedName>
        <fullName evidence="2">Uncharacterized protein</fullName>
    </submittedName>
</protein>
<evidence type="ECO:0000313" key="2">
    <source>
        <dbReference type="EMBL" id="EOA97828.1"/>
    </source>
</evidence>
<feature type="region of interest" description="Disordered" evidence="1">
    <location>
        <begin position="247"/>
        <end position="279"/>
    </location>
</feature>
<feature type="region of interest" description="Disordered" evidence="1">
    <location>
        <begin position="636"/>
        <end position="655"/>
    </location>
</feature>
<evidence type="ECO:0000256" key="1">
    <source>
        <dbReference type="SAM" id="MobiDB-lite"/>
    </source>
</evidence>
<feature type="region of interest" description="Disordered" evidence="1">
    <location>
        <begin position="492"/>
        <end position="512"/>
    </location>
</feature>
<feature type="region of interest" description="Disordered" evidence="1">
    <location>
        <begin position="664"/>
        <end position="710"/>
    </location>
</feature>
<feature type="region of interest" description="Disordered" evidence="1">
    <location>
        <begin position="1001"/>
        <end position="1077"/>
    </location>
</feature>
<feature type="compositionally biased region" description="Polar residues" evidence="1">
    <location>
        <begin position="1048"/>
        <end position="1061"/>
    </location>
</feature>
<feature type="compositionally biased region" description="Basic and acidic residues" evidence="1">
    <location>
        <begin position="18"/>
        <end position="34"/>
    </location>
</feature>
<feature type="compositionally biased region" description="Basic and acidic residues" evidence="1">
    <location>
        <begin position="966"/>
        <end position="980"/>
    </location>
</feature>
<name>R0KX10_ANAPL</name>
<feature type="compositionally biased region" description="Low complexity" evidence="1">
    <location>
        <begin position="1"/>
        <end position="15"/>
    </location>
</feature>
<evidence type="ECO:0000313" key="3">
    <source>
        <dbReference type="Proteomes" id="UP000296049"/>
    </source>
</evidence>
<feature type="region of interest" description="Disordered" evidence="1">
    <location>
        <begin position="1468"/>
        <end position="1515"/>
    </location>
</feature>
<feature type="compositionally biased region" description="Basic and acidic residues" evidence="1">
    <location>
        <begin position="574"/>
        <end position="586"/>
    </location>
</feature>
<feature type="region of interest" description="Disordered" evidence="1">
    <location>
        <begin position="869"/>
        <end position="894"/>
    </location>
</feature>
<dbReference type="EMBL" id="KB743603">
    <property type="protein sequence ID" value="EOA97828.1"/>
    <property type="molecule type" value="Genomic_DNA"/>
</dbReference>
<feature type="region of interest" description="Disordered" evidence="1">
    <location>
        <begin position="566"/>
        <end position="586"/>
    </location>
</feature>
<accession>R0KX10</accession>
<reference evidence="3" key="1">
    <citation type="journal article" date="2013" name="Nat. Genet.">
        <title>The duck genome and transcriptome provide insight into an avian influenza virus reservoir species.</title>
        <authorList>
            <person name="Huang Y."/>
            <person name="Li Y."/>
            <person name="Burt D.W."/>
            <person name="Chen H."/>
            <person name="Zhang Y."/>
            <person name="Qian W."/>
            <person name="Kim H."/>
            <person name="Gan S."/>
            <person name="Zhao Y."/>
            <person name="Li J."/>
            <person name="Yi K."/>
            <person name="Feng H."/>
            <person name="Zhu P."/>
            <person name="Li B."/>
            <person name="Liu Q."/>
            <person name="Fairley S."/>
            <person name="Magor K.E."/>
            <person name="Du Z."/>
            <person name="Hu X."/>
            <person name="Goodman L."/>
            <person name="Tafer H."/>
            <person name="Vignal A."/>
            <person name="Lee T."/>
            <person name="Kim K.W."/>
            <person name="Sheng Z."/>
            <person name="An Y."/>
            <person name="Searle S."/>
            <person name="Herrero J."/>
            <person name="Groenen M.A."/>
            <person name="Crooijmans R.P."/>
            <person name="Faraut T."/>
            <person name="Cai Q."/>
            <person name="Webster R.G."/>
            <person name="Aldridge J.R."/>
            <person name="Warren W.C."/>
            <person name="Bartschat S."/>
            <person name="Kehr S."/>
            <person name="Marz M."/>
            <person name="Stadler P.F."/>
            <person name="Smith J."/>
            <person name="Kraus R.H."/>
            <person name="Zhao Y."/>
            <person name="Ren L."/>
            <person name="Fei J."/>
            <person name="Morisson M."/>
            <person name="Kaiser P."/>
            <person name="Griffin D.K."/>
            <person name="Rao M."/>
            <person name="Pitel F."/>
            <person name="Wang J."/>
            <person name="Li N."/>
        </authorList>
    </citation>
    <scope>NUCLEOTIDE SEQUENCE [LARGE SCALE GENOMIC DNA]</scope>
</reference>
<keyword evidence="3" id="KW-1185">Reference proteome</keyword>
<proteinExistence type="predicted"/>
<feature type="compositionally biased region" description="Polar residues" evidence="1">
    <location>
        <begin position="255"/>
        <end position="269"/>
    </location>
</feature>